<protein>
    <submittedName>
        <fullName evidence="2">Uncharacterized protein</fullName>
    </submittedName>
</protein>
<comment type="caution">
    <text evidence="2">The sequence shown here is derived from an EMBL/GenBank/DDBJ whole genome shotgun (WGS) entry which is preliminary data.</text>
</comment>
<feature type="chain" id="PRO_5032313853" evidence="1">
    <location>
        <begin position="27"/>
        <end position="112"/>
    </location>
</feature>
<evidence type="ECO:0000256" key="1">
    <source>
        <dbReference type="SAM" id="SignalP"/>
    </source>
</evidence>
<feature type="signal peptide" evidence="1">
    <location>
        <begin position="1"/>
        <end position="26"/>
    </location>
</feature>
<name>A0A830HR73_9CHLO</name>
<sequence>MMMSSLFVSALFASLALSGVPVQVDAQALGRAMMAGAAVGTTAAVTNRAIGRAGERHDDRKETADAEKAEADMLAKCPPCTCATVAPTTATTTVTTTATTSAALVTTDDKGE</sequence>
<organism evidence="2 3">
    <name type="scientific">Pycnococcus provasolii</name>
    <dbReference type="NCBI Taxonomy" id="41880"/>
    <lineage>
        <taxon>Eukaryota</taxon>
        <taxon>Viridiplantae</taxon>
        <taxon>Chlorophyta</taxon>
        <taxon>Pseudoscourfieldiophyceae</taxon>
        <taxon>Pseudoscourfieldiales</taxon>
        <taxon>Pycnococcaceae</taxon>
        <taxon>Pycnococcus</taxon>
    </lineage>
</organism>
<dbReference type="AlphaFoldDB" id="A0A830HR73"/>
<dbReference type="EMBL" id="BNJQ01000017">
    <property type="protein sequence ID" value="GHP07519.1"/>
    <property type="molecule type" value="Genomic_DNA"/>
</dbReference>
<dbReference type="Proteomes" id="UP000660262">
    <property type="component" value="Unassembled WGS sequence"/>
</dbReference>
<evidence type="ECO:0000313" key="3">
    <source>
        <dbReference type="Proteomes" id="UP000660262"/>
    </source>
</evidence>
<proteinExistence type="predicted"/>
<gene>
    <name evidence="2" type="ORF">PPROV_000626100</name>
</gene>
<reference evidence="2" key="1">
    <citation type="submission" date="2020-10" db="EMBL/GenBank/DDBJ databases">
        <title>Unveiling of a novel bifunctional photoreceptor, Dualchrome1, isolated from a cosmopolitan green alga.</title>
        <authorList>
            <person name="Suzuki S."/>
            <person name="Kawachi M."/>
        </authorList>
    </citation>
    <scope>NUCLEOTIDE SEQUENCE</scope>
    <source>
        <strain evidence="2">NIES 2893</strain>
    </source>
</reference>
<keyword evidence="1" id="KW-0732">Signal</keyword>
<accession>A0A830HR73</accession>
<keyword evidence="3" id="KW-1185">Reference proteome</keyword>
<evidence type="ECO:0000313" key="2">
    <source>
        <dbReference type="EMBL" id="GHP07519.1"/>
    </source>
</evidence>